<reference evidence="2" key="1">
    <citation type="submission" date="2022-08" db="UniProtKB">
        <authorList>
            <consortium name="EnsemblMetazoa"/>
        </authorList>
    </citation>
    <scope>IDENTIFICATION</scope>
    <source>
        <strain evidence="2">05x7-T-G4-1.051#20</strain>
    </source>
</reference>
<dbReference type="Proteomes" id="UP000005408">
    <property type="component" value="Unassembled WGS sequence"/>
</dbReference>
<feature type="signal peptide" evidence="1">
    <location>
        <begin position="1"/>
        <end position="23"/>
    </location>
</feature>
<evidence type="ECO:0000313" key="2">
    <source>
        <dbReference type="EnsemblMetazoa" id="G5402.1:cds"/>
    </source>
</evidence>
<feature type="chain" id="PRO_5036453379" evidence="1">
    <location>
        <begin position="24"/>
        <end position="255"/>
    </location>
</feature>
<dbReference type="AlphaFoldDB" id="A0A8W8NI48"/>
<keyword evidence="3" id="KW-1185">Reference proteome</keyword>
<accession>A0A8W8NI48</accession>
<sequence>MQARRPLGSCAIILFFIIQTATGDTRCLRKGGKCQENSIPCDNYQKGLCNGGRTRQCCISNQVADKPCRDKGGKCQQTSVSCRGTYTSGLCGGSASRKCCVPQSGSASCSAAAAAVACKIKNSSKITLLKINPSQVKDGADPYSNIRDACARKVAKRSSYKCREGQAPGGSTCLDLKILQYIYDLGTSTKYQVQVNAIAGACHSNGSKHYDGKAVDFQLFGSGTAKDAQEKAFRDKCTKHKGWSHGGTHVHCQIV</sequence>
<dbReference type="EnsemblMetazoa" id="G5402.1">
    <property type="protein sequence ID" value="G5402.1:cds"/>
    <property type="gene ID" value="G5402"/>
</dbReference>
<name>A0A8W8NI48_MAGGI</name>
<proteinExistence type="predicted"/>
<organism evidence="2 3">
    <name type="scientific">Magallana gigas</name>
    <name type="common">Pacific oyster</name>
    <name type="synonym">Crassostrea gigas</name>
    <dbReference type="NCBI Taxonomy" id="29159"/>
    <lineage>
        <taxon>Eukaryota</taxon>
        <taxon>Metazoa</taxon>
        <taxon>Spiralia</taxon>
        <taxon>Lophotrochozoa</taxon>
        <taxon>Mollusca</taxon>
        <taxon>Bivalvia</taxon>
        <taxon>Autobranchia</taxon>
        <taxon>Pteriomorphia</taxon>
        <taxon>Ostreida</taxon>
        <taxon>Ostreoidea</taxon>
        <taxon>Ostreidae</taxon>
        <taxon>Magallana</taxon>
    </lineage>
</organism>
<evidence type="ECO:0000313" key="3">
    <source>
        <dbReference type="Proteomes" id="UP000005408"/>
    </source>
</evidence>
<evidence type="ECO:0000256" key="1">
    <source>
        <dbReference type="SAM" id="SignalP"/>
    </source>
</evidence>
<protein>
    <submittedName>
        <fullName evidence="2">Uncharacterized protein</fullName>
    </submittedName>
</protein>
<keyword evidence="1" id="KW-0732">Signal</keyword>